<accession>A0A7S0QX93</accession>
<dbReference type="GO" id="GO:0000166">
    <property type="term" value="F:nucleotide binding"/>
    <property type="evidence" value="ECO:0007669"/>
    <property type="project" value="InterPro"/>
</dbReference>
<protein>
    <recommendedName>
        <fullName evidence="6">Inositol 2-dehydrogenase</fullName>
    </recommendedName>
</protein>
<evidence type="ECO:0000259" key="4">
    <source>
        <dbReference type="Pfam" id="PF22725"/>
    </source>
</evidence>
<reference evidence="5" key="1">
    <citation type="submission" date="2021-01" db="EMBL/GenBank/DDBJ databases">
        <authorList>
            <person name="Corre E."/>
            <person name="Pelletier E."/>
            <person name="Niang G."/>
            <person name="Scheremetjew M."/>
            <person name="Finn R."/>
            <person name="Kale V."/>
            <person name="Holt S."/>
            <person name="Cochrane G."/>
            <person name="Meng A."/>
            <person name="Brown T."/>
            <person name="Cohen L."/>
        </authorList>
    </citation>
    <scope>NUCLEOTIDE SEQUENCE</scope>
    <source>
        <strain evidence="5">CCMP722</strain>
    </source>
</reference>
<dbReference type="SUPFAM" id="SSF51735">
    <property type="entry name" value="NAD(P)-binding Rossmann-fold domains"/>
    <property type="match status" value="1"/>
</dbReference>
<organism evidence="5">
    <name type="scientific">Pyramimonas obovata</name>
    <dbReference type="NCBI Taxonomy" id="1411642"/>
    <lineage>
        <taxon>Eukaryota</taxon>
        <taxon>Viridiplantae</taxon>
        <taxon>Chlorophyta</taxon>
        <taxon>Pyramimonadophyceae</taxon>
        <taxon>Pyramimonadales</taxon>
        <taxon>Pyramimonadaceae</taxon>
        <taxon>Pyramimonas</taxon>
        <taxon>Pyramimonas incertae sedis</taxon>
    </lineage>
</organism>
<dbReference type="GO" id="GO:0016491">
    <property type="term" value="F:oxidoreductase activity"/>
    <property type="evidence" value="ECO:0007669"/>
    <property type="project" value="UniProtKB-KW"/>
</dbReference>
<dbReference type="PANTHER" id="PTHR42840">
    <property type="entry name" value="NAD(P)-BINDING ROSSMANN-FOLD SUPERFAMILY PROTEIN-RELATED"/>
    <property type="match status" value="1"/>
</dbReference>
<dbReference type="Gene3D" id="3.40.50.720">
    <property type="entry name" value="NAD(P)-binding Rossmann-like Domain"/>
    <property type="match status" value="1"/>
</dbReference>
<feature type="domain" description="Gfo/Idh/MocA-like oxidoreductase N-terminal" evidence="3">
    <location>
        <begin position="24"/>
        <end position="139"/>
    </location>
</feature>
<sequence>MVVTATVNVQDANAGSRQNEVCLALVGLGRAGGFHQQSMNILRKQARLKWVVDVNKKLVDKACEEWGCHGATSLVEVLEDAEVQGVIVASTTTSHYEQIMACLKAGKAVFTEKPVALNAQHLKEVIDYAKNSAIPFLVGFQRRFDRNFCALKAELDAGTVGAPRVIKVCSRDNPLPPLPYLATSSGLFHDMVCHDIDMIHYLTGQVPDSVFAIGHCYNKDIEAMNDIDTVVVTLSFPSGMLGTIDTSRTAPYGYDQRVEVMGEHGMAQAENEKESTLVVGTKEGFRTSRAKWTFSQRYEEAYLQSLEHFIVGMVRANKTDDPEQLQRHVILERVIAAAEESYKSGERVRLSK</sequence>
<proteinExistence type="inferred from homology"/>
<dbReference type="EMBL" id="HBFA01007087">
    <property type="protein sequence ID" value="CAD8654932.1"/>
    <property type="molecule type" value="Transcribed_RNA"/>
</dbReference>
<comment type="similarity">
    <text evidence="1">Belongs to the Gfo/Idh/MocA family.</text>
</comment>
<dbReference type="InterPro" id="IPR000683">
    <property type="entry name" value="Gfo/Idh/MocA-like_OxRdtase_N"/>
</dbReference>
<evidence type="ECO:0000256" key="1">
    <source>
        <dbReference type="ARBA" id="ARBA00010928"/>
    </source>
</evidence>
<keyword evidence="2" id="KW-0560">Oxidoreductase</keyword>
<dbReference type="Pfam" id="PF22725">
    <property type="entry name" value="GFO_IDH_MocA_C3"/>
    <property type="match status" value="1"/>
</dbReference>
<dbReference type="Gene3D" id="3.30.360.10">
    <property type="entry name" value="Dihydrodipicolinate Reductase, domain 2"/>
    <property type="match status" value="1"/>
</dbReference>
<dbReference type="AlphaFoldDB" id="A0A7S0QX93"/>
<name>A0A7S0QX93_9CHLO</name>
<evidence type="ECO:0000313" key="5">
    <source>
        <dbReference type="EMBL" id="CAD8654932.1"/>
    </source>
</evidence>
<dbReference type="Pfam" id="PF01408">
    <property type="entry name" value="GFO_IDH_MocA"/>
    <property type="match status" value="1"/>
</dbReference>
<dbReference type="GO" id="GO:0005737">
    <property type="term" value="C:cytoplasm"/>
    <property type="evidence" value="ECO:0007669"/>
    <property type="project" value="TreeGrafter"/>
</dbReference>
<evidence type="ECO:0008006" key="6">
    <source>
        <dbReference type="Google" id="ProtNLM"/>
    </source>
</evidence>
<gene>
    <name evidence="5" type="ORF">POBO1169_LOCUS3694</name>
</gene>
<dbReference type="PANTHER" id="PTHR42840:SF3">
    <property type="entry name" value="BINDING ROSSMANN FOLD OXIDOREDUCTASE, PUTATIVE (AFU_ORTHOLOGUE AFUA_2G10240)-RELATED"/>
    <property type="match status" value="1"/>
</dbReference>
<dbReference type="GO" id="GO:0006740">
    <property type="term" value="P:NADPH regeneration"/>
    <property type="evidence" value="ECO:0007669"/>
    <property type="project" value="TreeGrafter"/>
</dbReference>
<dbReference type="InterPro" id="IPR036291">
    <property type="entry name" value="NAD(P)-bd_dom_sf"/>
</dbReference>
<feature type="domain" description="GFO/IDH/MocA-like oxidoreductase" evidence="4">
    <location>
        <begin position="150"/>
        <end position="267"/>
    </location>
</feature>
<evidence type="ECO:0000256" key="2">
    <source>
        <dbReference type="ARBA" id="ARBA00023002"/>
    </source>
</evidence>
<dbReference type="SUPFAM" id="SSF55347">
    <property type="entry name" value="Glyceraldehyde-3-phosphate dehydrogenase-like, C-terminal domain"/>
    <property type="match status" value="1"/>
</dbReference>
<dbReference type="InterPro" id="IPR055170">
    <property type="entry name" value="GFO_IDH_MocA-like_dom"/>
</dbReference>
<evidence type="ECO:0000259" key="3">
    <source>
        <dbReference type="Pfam" id="PF01408"/>
    </source>
</evidence>